<sequence>MFKRKLRRVFLPLMVSMLVVGMFAIGCGQTNTQAAGQSSQGKPVTINFMADSRPEFDKMEQLLPQFEKKTGIHVNYMKLQETPLRAKTGLEVSAPSTDIDVFMTDFMFLNKYAKAGYLAPLDKYLDASSTFNKANYMKPFIDSVSYKGQIYGMPLYQDCNILVYRADIFKKLHLTVPKTFAELEHDAKVIKENEPGMAGIVMRGQRGYGVNEWTWPTFLEGFGGSYLTQDEKAGNLTSPEAIQALTYYTDILKKYGPPGVANYSYVEVQNDMMQGKVGMFVDSATLAPRCEDPSASKVAGKLGFAMVPGDKAVAPGFYSWTLAVPAHAKHKAAAAKFIAWLTSPKIATECGFSAPNQALEKVYNIPAYPGTEPLIDVMKASLKLANPDYRPRIPQADQVGTAVSVAISSVLDGSKTPKEALTQANDEVNRILQGK</sequence>
<dbReference type="Proteomes" id="UP000836597">
    <property type="component" value="Chromosome"/>
</dbReference>
<dbReference type="InterPro" id="IPR006059">
    <property type="entry name" value="SBP"/>
</dbReference>
<feature type="signal peptide" evidence="1">
    <location>
        <begin position="1"/>
        <end position="24"/>
    </location>
</feature>
<dbReference type="Gene3D" id="3.40.190.10">
    <property type="entry name" value="Periplasmic binding protein-like II"/>
    <property type="match status" value="2"/>
</dbReference>
<dbReference type="AlphaFoldDB" id="A0A8S0W7L6"/>
<dbReference type="KEGG" id="aacx:DEACI_1562"/>
<dbReference type="PANTHER" id="PTHR43649">
    <property type="entry name" value="ARABINOSE-BINDING PROTEIN-RELATED"/>
    <property type="match status" value="1"/>
</dbReference>
<dbReference type="CDD" id="cd13585">
    <property type="entry name" value="PBP2_TMBP_like"/>
    <property type="match status" value="1"/>
</dbReference>
<dbReference type="InterPro" id="IPR050490">
    <property type="entry name" value="Bact_solute-bd_prot1"/>
</dbReference>
<proteinExistence type="predicted"/>
<reference evidence="2" key="2">
    <citation type="submission" date="2020-01" db="EMBL/GenBank/DDBJ databases">
        <authorList>
            <person name="Hornung B."/>
        </authorList>
    </citation>
    <scope>NUCLEOTIDE SEQUENCE</scope>
    <source>
        <strain evidence="2">PacBioINE</strain>
    </source>
</reference>
<gene>
    <name evidence="2" type="ORF">DEACI_1562</name>
    <name evidence="3" type="ORF">DEACI_3416</name>
</gene>
<dbReference type="PROSITE" id="PS51257">
    <property type="entry name" value="PROKAR_LIPOPROTEIN"/>
    <property type="match status" value="1"/>
</dbReference>
<dbReference type="PANTHER" id="PTHR43649:SF12">
    <property type="entry name" value="DIACETYLCHITOBIOSE BINDING PROTEIN DASA"/>
    <property type="match status" value="1"/>
</dbReference>
<evidence type="ECO:0000313" key="2">
    <source>
        <dbReference type="EMBL" id="CAA7600909.1"/>
    </source>
</evidence>
<dbReference type="EMBL" id="CDGJ01000104">
    <property type="protein sequence ID" value="CEJ08934.1"/>
    <property type="molecule type" value="Genomic_DNA"/>
</dbReference>
<evidence type="ECO:0000313" key="3">
    <source>
        <dbReference type="EMBL" id="CEJ08934.1"/>
    </source>
</evidence>
<feature type="chain" id="PRO_5039475518" evidence="1">
    <location>
        <begin position="25"/>
        <end position="435"/>
    </location>
</feature>
<reference evidence="3" key="1">
    <citation type="submission" date="2014-11" db="EMBL/GenBank/DDBJ databases">
        <authorList>
            <person name="Hornung B.V."/>
        </authorList>
    </citation>
    <scope>NUCLEOTIDE SEQUENCE</scope>
    <source>
        <strain evidence="3">INE</strain>
    </source>
</reference>
<dbReference type="Pfam" id="PF01547">
    <property type="entry name" value="SBP_bac_1"/>
    <property type="match status" value="1"/>
</dbReference>
<evidence type="ECO:0000256" key="1">
    <source>
        <dbReference type="SAM" id="SignalP"/>
    </source>
</evidence>
<name>A0A8S0W7L6_9FIRM</name>
<dbReference type="EMBL" id="LR746496">
    <property type="protein sequence ID" value="CAA7600909.1"/>
    <property type="molecule type" value="Genomic_DNA"/>
</dbReference>
<keyword evidence="4" id="KW-1185">Reference proteome</keyword>
<accession>A0A8S0W7L6</accession>
<keyword evidence="1" id="KW-0732">Signal</keyword>
<protein>
    <submittedName>
        <fullName evidence="3">Family 1 extracellular solute-binding protein</fullName>
    </submittedName>
    <submittedName>
        <fullName evidence="2">Solute-binding family 1</fullName>
    </submittedName>
</protein>
<dbReference type="Proteomes" id="UP001071230">
    <property type="component" value="Unassembled WGS sequence"/>
</dbReference>
<dbReference type="SUPFAM" id="SSF53850">
    <property type="entry name" value="Periplasmic binding protein-like II"/>
    <property type="match status" value="1"/>
</dbReference>
<dbReference type="RefSeq" id="WP_240984499.1">
    <property type="nucleotide sequence ID" value="NZ_CDGJ01000104.1"/>
</dbReference>
<evidence type="ECO:0000313" key="4">
    <source>
        <dbReference type="Proteomes" id="UP001071230"/>
    </source>
</evidence>
<organism evidence="2">
    <name type="scientific">Acididesulfobacillus acetoxydans</name>
    <dbReference type="NCBI Taxonomy" id="1561005"/>
    <lineage>
        <taxon>Bacteria</taxon>
        <taxon>Bacillati</taxon>
        <taxon>Bacillota</taxon>
        <taxon>Clostridia</taxon>
        <taxon>Eubacteriales</taxon>
        <taxon>Peptococcaceae</taxon>
        <taxon>Acididesulfobacillus</taxon>
    </lineage>
</organism>